<dbReference type="Pfam" id="PF00620">
    <property type="entry name" value="RhoGAP"/>
    <property type="match status" value="1"/>
</dbReference>
<feature type="compositionally biased region" description="Basic and acidic residues" evidence="3">
    <location>
        <begin position="618"/>
        <end position="628"/>
    </location>
</feature>
<dbReference type="Proteomes" id="UP000694568">
    <property type="component" value="Unplaced"/>
</dbReference>
<feature type="region of interest" description="Disordered" evidence="3">
    <location>
        <begin position="497"/>
        <end position="527"/>
    </location>
</feature>
<dbReference type="SMART" id="SM00324">
    <property type="entry name" value="RhoGAP"/>
    <property type="match status" value="1"/>
</dbReference>
<feature type="compositionally biased region" description="Polar residues" evidence="3">
    <location>
        <begin position="604"/>
        <end position="616"/>
    </location>
</feature>
<organism evidence="5 6">
    <name type="scientific">Sander lucioperca</name>
    <name type="common">Pike-perch</name>
    <name type="synonym">Perca lucioperca</name>
    <dbReference type="NCBI Taxonomy" id="283035"/>
    <lineage>
        <taxon>Eukaryota</taxon>
        <taxon>Metazoa</taxon>
        <taxon>Chordata</taxon>
        <taxon>Craniata</taxon>
        <taxon>Vertebrata</taxon>
        <taxon>Euteleostomi</taxon>
        <taxon>Actinopterygii</taxon>
        <taxon>Neopterygii</taxon>
        <taxon>Teleostei</taxon>
        <taxon>Neoteleostei</taxon>
        <taxon>Acanthomorphata</taxon>
        <taxon>Eupercaria</taxon>
        <taxon>Perciformes</taxon>
        <taxon>Percoidei</taxon>
        <taxon>Percidae</taxon>
        <taxon>Luciopercinae</taxon>
        <taxon>Sander</taxon>
    </lineage>
</organism>
<dbReference type="InterPro" id="IPR000198">
    <property type="entry name" value="RhoGAP_dom"/>
</dbReference>
<sequence>MPAAALPSVPIVSVADCCFLLFSLQHNKTAVHVKEDIKKMVQIPILQPRTVTAKHTKLFGVSLFELQEKGLVEDGVPLVLRKMVEHLRKHALHQEGLFRVNGNVRAVETLKQRLESGEEVDLLSESDLCTVASLLKRYLRDLPVGLVDSTVQQALIQHHQECGDDVSWSDMRHLLQQLPDVHHSLLRYLCHFLTLVECNHKENRMTAFNLATVFGPSVFHVAPGFEAMKDQTICNKIMIKFIQNYSNIFECARDEEGCTEDLSALVIVKLLMYRGQNVWIQRTPRGGHKRRPQFEPLKSLNETEVAMKSARKKHFLDRTISSAVEQHLFDVNPVGDQSSEDSALTPWPSSPRATPTARQRRRHQREAASVRADTNKENIPSSSFGNVGEDTDSSAKSQGGQSGHAERTPKPSKHSPTLIQLTDNQEAHAVSHLIYLFLCFSEPVPAYSPLQRESMDREEARLSPHAGGRLIRQLLEEDSDPMPSPRFYAYGQSQQYLDDTEVPPSPPNAHSFVSRRRSSSLGSCDDEREELTSAQLTKRIHVLKKKIHRFEEKFEEERKYRPSHSDKAGNPEVLRWVNELAKLRKELKENKLMKSEEDLPPLTRQRSNTLPKSFGSQLEKKPQQEKVPKPPVESSLEAILKKLQEKREEVNRPEDIKDMTREQIGAEKVALQKALLYYESIHGRPVSKGERQIMKPLYDRYRLVKQILCRASTIPIIGSPSSKRRGPLLQPIIEGETALFFDDIKEEEDGSEDDGDSKTQFTLTVRPDLSVLGFLDHMEEEGDGFISPVDELSPSKTMTDMRLSNLHSATKEELVEQLQETREEKIRLRKNLKEFEDQFFRQNGRNVQKEDRSPLAVEYNEYKHVKAKLRLLEVLISKRDSTKLI</sequence>
<proteinExistence type="inferred from homology"/>
<evidence type="ECO:0000256" key="3">
    <source>
        <dbReference type="SAM" id="MobiDB-lite"/>
    </source>
</evidence>
<dbReference type="AlphaFoldDB" id="A0A8C9XMB7"/>
<dbReference type="Gene3D" id="1.10.555.10">
    <property type="entry name" value="Rho GTPase activation protein"/>
    <property type="match status" value="1"/>
</dbReference>
<feature type="domain" description="Rho-GAP" evidence="4">
    <location>
        <begin position="61"/>
        <end position="249"/>
    </location>
</feature>
<dbReference type="PROSITE" id="PS50238">
    <property type="entry name" value="RHOGAP"/>
    <property type="match status" value="1"/>
</dbReference>
<gene>
    <name evidence="5" type="primary">fam13a</name>
</gene>
<evidence type="ECO:0000256" key="1">
    <source>
        <dbReference type="ARBA" id="ARBA00007549"/>
    </source>
</evidence>
<evidence type="ECO:0000256" key="2">
    <source>
        <dbReference type="SAM" id="Coils"/>
    </source>
</evidence>
<dbReference type="Ensembl" id="ENSSLUT00000013372.1">
    <property type="protein sequence ID" value="ENSSLUP00000012935.1"/>
    <property type="gene ID" value="ENSSLUG00000005137.1"/>
</dbReference>
<feature type="coiled-coil region" evidence="2">
    <location>
        <begin position="804"/>
        <end position="838"/>
    </location>
</feature>
<comment type="similarity">
    <text evidence="1">Belongs to the FAM13 family.</text>
</comment>
<feature type="compositionally biased region" description="Basic and acidic residues" evidence="3">
    <location>
        <begin position="365"/>
        <end position="376"/>
    </location>
</feature>
<dbReference type="GeneTree" id="ENSGT00950000183033"/>
<dbReference type="InterPro" id="IPR059029">
    <property type="entry name" value="FAM13A_dom"/>
</dbReference>
<name>A0A8C9XMB7_SANLU</name>
<keyword evidence="2" id="KW-0175">Coiled coil</keyword>
<evidence type="ECO:0000313" key="6">
    <source>
        <dbReference type="Proteomes" id="UP000694568"/>
    </source>
</evidence>
<evidence type="ECO:0000313" key="5">
    <source>
        <dbReference type="Ensembl" id="ENSSLUP00000012935.1"/>
    </source>
</evidence>
<dbReference type="InterPro" id="IPR008936">
    <property type="entry name" value="Rho_GTPase_activation_prot"/>
</dbReference>
<dbReference type="Pfam" id="PF26116">
    <property type="entry name" value="FAM13A"/>
    <property type="match status" value="1"/>
</dbReference>
<reference evidence="5" key="2">
    <citation type="submission" date="2025-09" db="UniProtKB">
        <authorList>
            <consortium name="Ensembl"/>
        </authorList>
    </citation>
    <scope>IDENTIFICATION</scope>
</reference>
<evidence type="ECO:0000259" key="4">
    <source>
        <dbReference type="PROSITE" id="PS50238"/>
    </source>
</evidence>
<dbReference type="PANTHER" id="PTHR15904">
    <property type="entry name" value="FAM13"/>
    <property type="match status" value="1"/>
</dbReference>
<dbReference type="GO" id="GO:0007165">
    <property type="term" value="P:signal transduction"/>
    <property type="evidence" value="ECO:0007669"/>
    <property type="project" value="InterPro"/>
</dbReference>
<dbReference type="SUPFAM" id="SSF48350">
    <property type="entry name" value="GTPase activation domain, GAP"/>
    <property type="match status" value="1"/>
</dbReference>
<accession>A0A8C9XMB7</accession>
<feature type="region of interest" description="Disordered" evidence="3">
    <location>
        <begin position="591"/>
        <end position="635"/>
    </location>
</feature>
<protein>
    <submittedName>
        <fullName evidence="5">Family with sequence similarity 13 member A</fullName>
    </submittedName>
</protein>
<feature type="region of interest" description="Disordered" evidence="3">
    <location>
        <begin position="331"/>
        <end position="417"/>
    </location>
</feature>
<keyword evidence="6" id="KW-1185">Reference proteome</keyword>
<dbReference type="InterPro" id="IPR039102">
    <property type="entry name" value="FAM13"/>
</dbReference>
<dbReference type="PANTHER" id="PTHR15904:SF18">
    <property type="entry name" value="PROTEIN FAM13A"/>
    <property type="match status" value="1"/>
</dbReference>
<reference evidence="5" key="1">
    <citation type="submission" date="2025-08" db="UniProtKB">
        <authorList>
            <consortium name="Ensembl"/>
        </authorList>
    </citation>
    <scope>IDENTIFICATION</scope>
</reference>